<dbReference type="InterPro" id="IPR009057">
    <property type="entry name" value="Homeodomain-like_sf"/>
</dbReference>
<dbReference type="RefSeq" id="WP_068215818.1">
    <property type="nucleotide sequence ID" value="NZ_CP139724.1"/>
</dbReference>
<evidence type="ECO:0000256" key="2">
    <source>
        <dbReference type="PROSITE-ProRule" id="PRU00335"/>
    </source>
</evidence>
<keyword evidence="3" id="KW-0812">Transmembrane</keyword>
<evidence type="ECO:0000256" key="3">
    <source>
        <dbReference type="SAM" id="Phobius"/>
    </source>
</evidence>
<name>A0A150XFH6_9BACT</name>
<dbReference type="InterPro" id="IPR032551">
    <property type="entry name" value="BscR_C"/>
</dbReference>
<dbReference type="AlphaFoldDB" id="A0A150XFH6"/>
<dbReference type="PANTHER" id="PTHR30055:SF207">
    <property type="entry name" value="HTH-TYPE TRANSCRIPTIONAL REPRESSOR FATR"/>
    <property type="match status" value="1"/>
</dbReference>
<dbReference type="OrthoDB" id="6430772at2"/>
<dbReference type="Pfam" id="PF00440">
    <property type="entry name" value="TetR_N"/>
    <property type="match status" value="1"/>
</dbReference>
<gene>
    <name evidence="5" type="ORF">AWW68_01440</name>
</gene>
<dbReference type="Pfam" id="PF16295">
    <property type="entry name" value="TetR_C_10"/>
    <property type="match status" value="1"/>
</dbReference>
<dbReference type="STRING" id="333140.AWW68_01440"/>
<dbReference type="SUPFAM" id="SSF48498">
    <property type="entry name" value="Tetracyclin repressor-like, C-terminal domain"/>
    <property type="match status" value="1"/>
</dbReference>
<evidence type="ECO:0000256" key="1">
    <source>
        <dbReference type="ARBA" id="ARBA00023125"/>
    </source>
</evidence>
<feature type="domain" description="HTH tetR-type" evidence="4">
    <location>
        <begin position="7"/>
        <end position="67"/>
    </location>
</feature>
<evidence type="ECO:0000313" key="6">
    <source>
        <dbReference type="Proteomes" id="UP000075606"/>
    </source>
</evidence>
<protein>
    <recommendedName>
        <fullName evidence="4">HTH tetR-type domain-containing protein</fullName>
    </recommendedName>
</protein>
<dbReference type="PANTHER" id="PTHR30055">
    <property type="entry name" value="HTH-TYPE TRANSCRIPTIONAL REGULATOR RUTR"/>
    <property type="match status" value="1"/>
</dbReference>
<feature type="DNA-binding region" description="H-T-H motif" evidence="2">
    <location>
        <begin position="30"/>
        <end position="49"/>
    </location>
</feature>
<feature type="transmembrane region" description="Helical" evidence="3">
    <location>
        <begin position="146"/>
        <end position="167"/>
    </location>
</feature>
<comment type="caution">
    <text evidence="5">The sequence shown here is derived from an EMBL/GenBank/DDBJ whole genome shotgun (WGS) entry which is preliminary data.</text>
</comment>
<sequence length="195" mass="22762">MIESQATDKRKLILETTLNLITDYGFHATPISLIAQHAGVGAGTIYRYFDNKEHLINELFTAIKKRVIKAMLQDYREEGSYKERFKHLWRNLIQYCIANPKEFQFVEQYRYAPFVSNMTREETFIILGPIMQFFIESKRAKAMKDLPLYTIIALLYGPIVSLAKLHLDHNQQLTEERIDQASEACWDAVSYKSES</sequence>
<dbReference type="PRINTS" id="PR00455">
    <property type="entry name" value="HTHTETR"/>
</dbReference>
<keyword evidence="3" id="KW-1133">Transmembrane helix</keyword>
<dbReference type="EMBL" id="LRPC01000001">
    <property type="protein sequence ID" value="KYG77462.1"/>
    <property type="molecule type" value="Genomic_DNA"/>
</dbReference>
<dbReference type="GO" id="GO:0003700">
    <property type="term" value="F:DNA-binding transcription factor activity"/>
    <property type="evidence" value="ECO:0007669"/>
    <property type="project" value="TreeGrafter"/>
</dbReference>
<keyword evidence="1 2" id="KW-0238">DNA-binding</keyword>
<evidence type="ECO:0000259" key="4">
    <source>
        <dbReference type="PROSITE" id="PS50977"/>
    </source>
</evidence>
<dbReference type="Proteomes" id="UP000075606">
    <property type="component" value="Unassembled WGS sequence"/>
</dbReference>
<accession>A0A150XFH6</accession>
<keyword evidence="3" id="KW-0472">Membrane</keyword>
<dbReference type="Gene3D" id="1.10.357.10">
    <property type="entry name" value="Tetracycline Repressor, domain 2"/>
    <property type="match status" value="1"/>
</dbReference>
<keyword evidence="6" id="KW-1185">Reference proteome</keyword>
<dbReference type="InterPro" id="IPR036271">
    <property type="entry name" value="Tet_transcr_reg_TetR-rel_C_sf"/>
</dbReference>
<dbReference type="GO" id="GO:0000976">
    <property type="term" value="F:transcription cis-regulatory region binding"/>
    <property type="evidence" value="ECO:0007669"/>
    <property type="project" value="TreeGrafter"/>
</dbReference>
<proteinExistence type="predicted"/>
<dbReference type="InterPro" id="IPR001647">
    <property type="entry name" value="HTH_TetR"/>
</dbReference>
<dbReference type="InterPro" id="IPR050109">
    <property type="entry name" value="HTH-type_TetR-like_transc_reg"/>
</dbReference>
<organism evidence="5 6">
    <name type="scientific">Roseivirga spongicola</name>
    <dbReference type="NCBI Taxonomy" id="333140"/>
    <lineage>
        <taxon>Bacteria</taxon>
        <taxon>Pseudomonadati</taxon>
        <taxon>Bacteroidota</taxon>
        <taxon>Cytophagia</taxon>
        <taxon>Cytophagales</taxon>
        <taxon>Roseivirgaceae</taxon>
        <taxon>Roseivirga</taxon>
    </lineage>
</organism>
<evidence type="ECO:0000313" key="5">
    <source>
        <dbReference type="EMBL" id="KYG77462.1"/>
    </source>
</evidence>
<dbReference type="SUPFAM" id="SSF46689">
    <property type="entry name" value="Homeodomain-like"/>
    <property type="match status" value="1"/>
</dbReference>
<dbReference type="PROSITE" id="PS50977">
    <property type="entry name" value="HTH_TETR_2"/>
    <property type="match status" value="1"/>
</dbReference>
<reference evidence="5 6" key="1">
    <citation type="submission" date="2016-01" db="EMBL/GenBank/DDBJ databases">
        <title>Genome sequencing of Roseivirga spongicola UST030701-084.</title>
        <authorList>
            <person name="Selvaratnam C."/>
            <person name="Thevarajoo S."/>
            <person name="Goh K.M."/>
            <person name="Ee R."/>
            <person name="Chan K.-G."/>
            <person name="Chong C.S."/>
        </authorList>
    </citation>
    <scope>NUCLEOTIDE SEQUENCE [LARGE SCALE GENOMIC DNA]</scope>
    <source>
        <strain evidence="5 6">UST030701-084</strain>
    </source>
</reference>